<comment type="caution">
    <text evidence="1">The sequence shown here is derived from an EMBL/GenBank/DDBJ whole genome shotgun (WGS) entry which is preliminary data.</text>
</comment>
<organism evidence="1 2">
    <name type="scientific">Velocimicrobium porci</name>
    <dbReference type="NCBI Taxonomy" id="2606634"/>
    <lineage>
        <taxon>Bacteria</taxon>
        <taxon>Bacillati</taxon>
        <taxon>Bacillota</taxon>
        <taxon>Clostridia</taxon>
        <taxon>Lachnospirales</taxon>
        <taxon>Lachnospiraceae</taxon>
        <taxon>Velocimicrobium</taxon>
    </lineage>
</organism>
<dbReference type="Gene3D" id="3.90.75.20">
    <property type="match status" value="1"/>
</dbReference>
<dbReference type="EMBL" id="VUMT01000009">
    <property type="protein sequence ID" value="MSS63662.1"/>
    <property type="molecule type" value="Genomic_DNA"/>
</dbReference>
<protein>
    <recommendedName>
        <fullName evidence="3">HNH nuclease domain-containing protein</fullName>
    </recommendedName>
</protein>
<dbReference type="InterPro" id="IPR044925">
    <property type="entry name" value="His-Me_finger_sf"/>
</dbReference>
<evidence type="ECO:0000313" key="2">
    <source>
        <dbReference type="Proteomes" id="UP000482209"/>
    </source>
</evidence>
<sequence>MTNKNEFLNIAKAGFEPVAKDEIFVKVHNTHNYWISNHGRTVNNLKGKDNFYMYKTGNVHLTLTSYYVGGERIPKDTYIKDLVAEHFLVKPKGKDHIYFVDGNKENNYYKNLVYLDSKELYAVKNGVENIEKYLDRQEYIDYLYKGNQKVRIAYNMMYKRTHDEETKKYYPQYADATMYKPWEDDPELCMEYLESILYECDGEQMVIDKDLLCKGNKEYAPGKICWLPLTLNVMLSNSKKHYNAKYNRLHNEELPYGVRYDEGRDKYYAEITMDKALRGDIEKVRPKKLRYRNTPEEAFADYKKHKEAYIIMMADKYMDYLPVEIYDALIDYEVEPY</sequence>
<gene>
    <name evidence="1" type="ORF">FYJ58_07200</name>
</gene>
<name>A0A6L5XY17_9FIRM</name>
<evidence type="ECO:0008006" key="3">
    <source>
        <dbReference type="Google" id="ProtNLM"/>
    </source>
</evidence>
<dbReference type="SUPFAM" id="SSF54060">
    <property type="entry name" value="His-Me finger endonucleases"/>
    <property type="match status" value="1"/>
</dbReference>
<proteinExistence type="predicted"/>
<dbReference type="AlphaFoldDB" id="A0A6L5XY17"/>
<dbReference type="Proteomes" id="UP000482209">
    <property type="component" value="Unassembled WGS sequence"/>
</dbReference>
<keyword evidence="2" id="KW-1185">Reference proteome</keyword>
<dbReference type="RefSeq" id="WP_154519071.1">
    <property type="nucleotide sequence ID" value="NZ_VUMT01000009.1"/>
</dbReference>
<evidence type="ECO:0000313" key="1">
    <source>
        <dbReference type="EMBL" id="MSS63662.1"/>
    </source>
</evidence>
<accession>A0A6L5XY17</accession>
<reference evidence="1 2" key="1">
    <citation type="submission" date="2019-08" db="EMBL/GenBank/DDBJ databases">
        <title>In-depth cultivation of the pig gut microbiome towards novel bacterial diversity and tailored functional studies.</title>
        <authorList>
            <person name="Wylensek D."/>
            <person name="Hitch T.C.A."/>
            <person name="Clavel T."/>
        </authorList>
    </citation>
    <scope>NUCLEOTIDE SEQUENCE [LARGE SCALE GENOMIC DNA]</scope>
    <source>
        <strain evidence="1 2">WCA-693-APC-MOT-I</strain>
    </source>
</reference>